<feature type="chain" id="PRO_5047371444" evidence="1">
    <location>
        <begin position="25"/>
        <end position="385"/>
    </location>
</feature>
<comment type="caution">
    <text evidence="3">The sequence shown here is derived from an EMBL/GenBank/DDBJ whole genome shotgun (WGS) entry which is preliminary data.</text>
</comment>
<dbReference type="EMBL" id="JAMWMR010000016">
    <property type="protein sequence ID" value="MCN9242772.1"/>
    <property type="molecule type" value="Genomic_DNA"/>
</dbReference>
<dbReference type="SUPFAM" id="SSF56601">
    <property type="entry name" value="beta-lactamase/transpeptidase-like"/>
    <property type="match status" value="1"/>
</dbReference>
<proteinExistence type="predicted"/>
<dbReference type="InterPro" id="IPR001466">
    <property type="entry name" value="Beta-lactam-related"/>
</dbReference>
<keyword evidence="1" id="KW-0732">Signal</keyword>
<dbReference type="InterPro" id="IPR012338">
    <property type="entry name" value="Beta-lactam/transpept-like"/>
</dbReference>
<dbReference type="PANTHER" id="PTHR46825">
    <property type="entry name" value="D-ALANYL-D-ALANINE-CARBOXYPEPTIDASE/ENDOPEPTIDASE AMPH"/>
    <property type="match status" value="1"/>
</dbReference>
<protein>
    <submittedName>
        <fullName evidence="3">Beta-lactamase family protein</fullName>
    </submittedName>
</protein>
<dbReference type="PANTHER" id="PTHR46825:SF7">
    <property type="entry name" value="D-ALANYL-D-ALANINE CARBOXYPEPTIDASE"/>
    <property type="match status" value="1"/>
</dbReference>
<gene>
    <name evidence="3" type="ORF">NGF19_18545</name>
</gene>
<accession>A0ABT0ZGR6</accession>
<organism evidence="3 4">
    <name type="scientific">Streptomyces macrolidinus</name>
    <dbReference type="NCBI Taxonomy" id="2952607"/>
    <lineage>
        <taxon>Bacteria</taxon>
        <taxon>Bacillati</taxon>
        <taxon>Actinomycetota</taxon>
        <taxon>Actinomycetes</taxon>
        <taxon>Kitasatosporales</taxon>
        <taxon>Streptomycetaceae</taxon>
        <taxon>Streptomyces</taxon>
    </lineage>
</organism>
<sequence length="385" mass="40717">MQLRPSAVALATALAVGLTTLPLAGVAAAHSAPSKSCSAQTSSPSTSRGPDAEALCAALAGLPDQDATAAIIRVGGKGSWHGVAGVRDITTGAPALENARFRAGSVTKVVTASLVLQLAAEGRVRLDGTVQHYLPGLLTKDFKPITVRQLLNYTSGLDAGASLGDSVEDGYPHRFETLTPRQVVATAVAKGPQWDPGTRQEYSNIHYTVLGMLIEKVTGDSYAHQASVRIFQPLGMRDTSFPQGPDPLIHGPHNRGYDKFSGELTDVTDWNMSDRWAAGDLISTTADLERLLVALFRGKVVPKPQLKEMFTLPHVPGARYAAGLEKLELNGKVIWGKTGSRPGYATAIAAAPDLSRTLVYSVNATDAKGDGLPIAERFGFPAFNR</sequence>
<evidence type="ECO:0000313" key="4">
    <source>
        <dbReference type="Proteomes" id="UP001523219"/>
    </source>
</evidence>
<evidence type="ECO:0000259" key="2">
    <source>
        <dbReference type="Pfam" id="PF00144"/>
    </source>
</evidence>
<feature type="domain" description="Beta-lactamase-related" evidence="2">
    <location>
        <begin position="68"/>
        <end position="367"/>
    </location>
</feature>
<feature type="signal peptide" evidence="1">
    <location>
        <begin position="1"/>
        <end position="24"/>
    </location>
</feature>
<dbReference type="RefSeq" id="WP_252426084.1">
    <property type="nucleotide sequence ID" value="NZ_JAMWMR010000016.1"/>
</dbReference>
<dbReference type="InterPro" id="IPR050491">
    <property type="entry name" value="AmpC-like"/>
</dbReference>
<evidence type="ECO:0000313" key="3">
    <source>
        <dbReference type="EMBL" id="MCN9242772.1"/>
    </source>
</evidence>
<dbReference type="Gene3D" id="3.40.710.10">
    <property type="entry name" value="DD-peptidase/beta-lactamase superfamily"/>
    <property type="match status" value="1"/>
</dbReference>
<keyword evidence="4" id="KW-1185">Reference proteome</keyword>
<dbReference type="Pfam" id="PF00144">
    <property type="entry name" value="Beta-lactamase"/>
    <property type="match status" value="1"/>
</dbReference>
<dbReference type="Proteomes" id="UP001523219">
    <property type="component" value="Unassembled WGS sequence"/>
</dbReference>
<reference evidence="3 4" key="1">
    <citation type="submission" date="2022-05" db="EMBL/GenBank/DDBJ databases">
        <title>Streptomyces sp. nov. RY43-2 isolated from soil of a peat swamp forest.</title>
        <authorList>
            <person name="Kanchanasin P."/>
            <person name="Tanasupawat S."/>
            <person name="Phongsopitanun W."/>
        </authorList>
    </citation>
    <scope>NUCLEOTIDE SEQUENCE [LARGE SCALE GENOMIC DNA]</scope>
    <source>
        <strain evidence="3 4">RY43-2</strain>
    </source>
</reference>
<name>A0ABT0ZGR6_9ACTN</name>
<evidence type="ECO:0000256" key="1">
    <source>
        <dbReference type="SAM" id="SignalP"/>
    </source>
</evidence>